<dbReference type="EMBL" id="JH794037">
    <property type="protein sequence ID" value="ELQ70466.1"/>
    <property type="molecule type" value="Genomic_DNA"/>
</dbReference>
<gene>
    <name evidence="2" type="ORF">OOW_P131scaffold00027g2</name>
</gene>
<name>L7JQF9_PYRO1</name>
<proteinExistence type="predicted"/>
<protein>
    <submittedName>
        <fullName evidence="2">Uncharacterized protein</fullName>
    </submittedName>
</protein>
<organism>
    <name type="scientific">Pyricularia oryzae (strain P131)</name>
    <name type="common">Rice blast fungus</name>
    <name type="synonym">Magnaporthe oryzae</name>
    <dbReference type="NCBI Taxonomy" id="1143193"/>
    <lineage>
        <taxon>Eukaryota</taxon>
        <taxon>Fungi</taxon>
        <taxon>Dikarya</taxon>
        <taxon>Ascomycota</taxon>
        <taxon>Pezizomycotina</taxon>
        <taxon>Sordariomycetes</taxon>
        <taxon>Sordariomycetidae</taxon>
        <taxon>Magnaporthales</taxon>
        <taxon>Pyriculariaceae</taxon>
        <taxon>Pyricularia</taxon>
    </lineage>
</organism>
<reference evidence="2" key="1">
    <citation type="journal article" date="2012" name="PLoS Genet.">
        <title>Comparative analysis of the genomes of two field isolates of the rice blast fungus Magnaporthe oryzae.</title>
        <authorList>
            <person name="Xue M."/>
            <person name="Yang J."/>
            <person name="Li Z."/>
            <person name="Hu S."/>
            <person name="Yao N."/>
            <person name="Dean R.A."/>
            <person name="Zhao W."/>
            <person name="Shen M."/>
            <person name="Zhang H."/>
            <person name="Li C."/>
            <person name="Liu L."/>
            <person name="Cao L."/>
            <person name="Xu X."/>
            <person name="Xing Y."/>
            <person name="Hsiang T."/>
            <person name="Zhang Z."/>
            <person name="Xu J.R."/>
            <person name="Peng Y.L."/>
        </authorList>
    </citation>
    <scope>NUCLEOTIDE SEQUENCE [LARGE SCALE GENOMIC DNA]</scope>
    <source>
        <strain evidence="2">P131</strain>
    </source>
</reference>
<dbReference type="AlphaFoldDB" id="L7JQF9"/>
<evidence type="ECO:0000256" key="1">
    <source>
        <dbReference type="SAM" id="MobiDB-lite"/>
    </source>
</evidence>
<accession>L7JQF9</accession>
<evidence type="ECO:0000313" key="2">
    <source>
        <dbReference type="EMBL" id="ELQ70466.1"/>
    </source>
</evidence>
<sequence length="172" mass="18272">MDATAWPAPSKALMTFLDVIEYSSQMTRADIVAGRIPLTQQEIDSIVVLNGNRPPIEASSPINPTDGLPGIGPPQPGASPSHGDGESQQPRYGGPPDDDGATWPRRGAACDHHPHPHHPGRGDDDDSARLCREVEWQRRGAAGAAAGAAASIPQWHEAAARQEAGPHPAWRR</sequence>
<feature type="region of interest" description="Disordered" evidence="1">
    <location>
        <begin position="57"/>
        <end position="129"/>
    </location>
</feature>